<feature type="region of interest" description="Disordered" evidence="1">
    <location>
        <begin position="1"/>
        <end position="47"/>
    </location>
</feature>
<accession>A0A0A9DPP3</accession>
<proteinExistence type="predicted"/>
<name>A0A0A9DPP3_ARUDO</name>
<sequence length="84" mass="9458">MVPRPPENRTGWAPIRRPGHDWREQPHAKEAAAHSARDTHARTTRRSGVRRRVVAYFSWSATAAEGARRPEMRGECGVVEGEGE</sequence>
<feature type="region of interest" description="Disordered" evidence="1">
    <location>
        <begin position="64"/>
        <end position="84"/>
    </location>
</feature>
<dbReference type="EMBL" id="GBRH01209262">
    <property type="protein sequence ID" value="JAD88633.1"/>
    <property type="molecule type" value="Transcribed_RNA"/>
</dbReference>
<evidence type="ECO:0000256" key="1">
    <source>
        <dbReference type="SAM" id="MobiDB-lite"/>
    </source>
</evidence>
<dbReference type="AlphaFoldDB" id="A0A0A9DPP3"/>
<feature type="compositionally biased region" description="Basic and acidic residues" evidence="1">
    <location>
        <begin position="18"/>
        <end position="41"/>
    </location>
</feature>
<organism evidence="2">
    <name type="scientific">Arundo donax</name>
    <name type="common">Giant reed</name>
    <name type="synonym">Donax arundinaceus</name>
    <dbReference type="NCBI Taxonomy" id="35708"/>
    <lineage>
        <taxon>Eukaryota</taxon>
        <taxon>Viridiplantae</taxon>
        <taxon>Streptophyta</taxon>
        <taxon>Embryophyta</taxon>
        <taxon>Tracheophyta</taxon>
        <taxon>Spermatophyta</taxon>
        <taxon>Magnoliopsida</taxon>
        <taxon>Liliopsida</taxon>
        <taxon>Poales</taxon>
        <taxon>Poaceae</taxon>
        <taxon>PACMAD clade</taxon>
        <taxon>Arundinoideae</taxon>
        <taxon>Arundineae</taxon>
        <taxon>Arundo</taxon>
    </lineage>
</organism>
<evidence type="ECO:0000313" key="2">
    <source>
        <dbReference type="EMBL" id="JAD88633.1"/>
    </source>
</evidence>
<protein>
    <submittedName>
        <fullName evidence="2">Uncharacterized protein</fullName>
    </submittedName>
</protein>
<reference evidence="2" key="1">
    <citation type="submission" date="2014-09" db="EMBL/GenBank/DDBJ databases">
        <authorList>
            <person name="Magalhaes I.L.F."/>
            <person name="Oliveira U."/>
            <person name="Santos F.R."/>
            <person name="Vidigal T.H.D.A."/>
            <person name="Brescovit A.D."/>
            <person name="Santos A.J."/>
        </authorList>
    </citation>
    <scope>NUCLEOTIDE SEQUENCE</scope>
    <source>
        <tissue evidence="2">Shoot tissue taken approximately 20 cm above the soil surface</tissue>
    </source>
</reference>
<feature type="compositionally biased region" description="Low complexity" evidence="1">
    <location>
        <begin position="75"/>
        <end position="84"/>
    </location>
</feature>
<reference evidence="2" key="2">
    <citation type="journal article" date="2015" name="Data Brief">
        <title>Shoot transcriptome of the giant reed, Arundo donax.</title>
        <authorList>
            <person name="Barrero R.A."/>
            <person name="Guerrero F.D."/>
            <person name="Moolhuijzen P."/>
            <person name="Goolsby J.A."/>
            <person name="Tidwell J."/>
            <person name="Bellgard S.E."/>
            <person name="Bellgard M.I."/>
        </authorList>
    </citation>
    <scope>NUCLEOTIDE SEQUENCE</scope>
    <source>
        <tissue evidence="2">Shoot tissue taken approximately 20 cm above the soil surface</tissue>
    </source>
</reference>